<accession>A0A0A2TBW1</accession>
<dbReference type="RefSeq" id="WP_036818019.1">
    <property type="nucleotide sequence ID" value="NZ_AVBF01000015.1"/>
</dbReference>
<protein>
    <submittedName>
        <fullName evidence="2">Uncharacterized protein</fullName>
    </submittedName>
</protein>
<dbReference type="OrthoDB" id="2856015at2"/>
<evidence type="ECO:0000313" key="2">
    <source>
        <dbReference type="EMBL" id="KGP73307.1"/>
    </source>
</evidence>
<dbReference type="AlphaFoldDB" id="A0A0A2TBW1"/>
<keyword evidence="3" id="KW-1185">Reference proteome</keyword>
<feature type="transmembrane region" description="Helical" evidence="1">
    <location>
        <begin position="34"/>
        <end position="55"/>
    </location>
</feature>
<dbReference type="EMBL" id="AVBF01000015">
    <property type="protein sequence ID" value="KGP73307.1"/>
    <property type="molecule type" value="Genomic_DNA"/>
</dbReference>
<keyword evidence="1" id="KW-0812">Transmembrane</keyword>
<sequence length="176" mass="20369">MNQRNRIATILQIIGVLFFLMGIIIAFIAESILFFYLAFVVLMLFLGFAEIIHLLQKIHVDLVLYTRGEEFIEQKQATDIGEGNFYTIHPLTEKDKQKVYDLFEDTPAKHMKLIHTPYEHVCIVHKKDSYYVVTVTEQQASVVPVNQLRTSMPGVIKWAKERKGIQLIEVEKDEDG</sequence>
<organism evidence="2 3">
    <name type="scientific">Pontibacillus yanchengensis Y32</name>
    <dbReference type="NCBI Taxonomy" id="1385514"/>
    <lineage>
        <taxon>Bacteria</taxon>
        <taxon>Bacillati</taxon>
        <taxon>Bacillota</taxon>
        <taxon>Bacilli</taxon>
        <taxon>Bacillales</taxon>
        <taxon>Bacillaceae</taxon>
        <taxon>Pontibacillus</taxon>
    </lineage>
</organism>
<evidence type="ECO:0000256" key="1">
    <source>
        <dbReference type="SAM" id="Phobius"/>
    </source>
</evidence>
<gene>
    <name evidence="2" type="ORF">N782_06525</name>
</gene>
<comment type="caution">
    <text evidence="2">The sequence shown here is derived from an EMBL/GenBank/DDBJ whole genome shotgun (WGS) entry which is preliminary data.</text>
</comment>
<evidence type="ECO:0000313" key="3">
    <source>
        <dbReference type="Proteomes" id="UP000030147"/>
    </source>
</evidence>
<feature type="transmembrane region" description="Helical" evidence="1">
    <location>
        <begin position="7"/>
        <end position="28"/>
    </location>
</feature>
<reference evidence="2 3" key="1">
    <citation type="journal article" date="2015" name="Stand. Genomic Sci.">
        <title>High quality draft genome sequence of the moderately halophilic bacterium Pontibacillus yanchengensis Y32(T) and comparison among Pontibacillus genomes.</title>
        <authorList>
            <person name="Huang J."/>
            <person name="Qiao Z.X."/>
            <person name="Tang J.W."/>
            <person name="Wang G."/>
        </authorList>
    </citation>
    <scope>NUCLEOTIDE SEQUENCE [LARGE SCALE GENOMIC DNA]</scope>
    <source>
        <strain evidence="2 3">Y32</strain>
    </source>
</reference>
<name>A0A0A2TBW1_9BACI</name>
<proteinExistence type="predicted"/>
<keyword evidence="1" id="KW-1133">Transmembrane helix</keyword>
<dbReference type="Proteomes" id="UP000030147">
    <property type="component" value="Unassembled WGS sequence"/>
</dbReference>
<dbReference type="STRING" id="1385514.N782_06525"/>
<keyword evidence="1" id="KW-0472">Membrane</keyword>